<keyword evidence="4" id="KW-0472">Membrane</keyword>
<proteinExistence type="predicted"/>
<evidence type="ECO:0000256" key="4">
    <source>
        <dbReference type="SAM" id="Phobius"/>
    </source>
</evidence>
<evidence type="ECO:0000313" key="6">
    <source>
        <dbReference type="EMBL" id="GAA5087212.1"/>
    </source>
</evidence>
<keyword evidence="3" id="KW-0804">Transcription</keyword>
<feature type="transmembrane region" description="Helical" evidence="4">
    <location>
        <begin position="36"/>
        <end position="53"/>
    </location>
</feature>
<keyword evidence="1" id="KW-0805">Transcription regulation</keyword>
<evidence type="ECO:0000259" key="5">
    <source>
        <dbReference type="PROSITE" id="PS01124"/>
    </source>
</evidence>
<accession>A0ABP9LYB3</accession>
<dbReference type="SMART" id="SM00342">
    <property type="entry name" value="HTH_ARAC"/>
    <property type="match status" value="1"/>
</dbReference>
<name>A0ABP9LYB3_9FLAO</name>
<keyword evidence="7" id="KW-1185">Reference proteome</keyword>
<organism evidence="6 7">
    <name type="scientific">Chryseobacterium ginsengisoli</name>
    <dbReference type="NCBI Taxonomy" id="363853"/>
    <lineage>
        <taxon>Bacteria</taxon>
        <taxon>Pseudomonadati</taxon>
        <taxon>Bacteroidota</taxon>
        <taxon>Flavobacteriia</taxon>
        <taxon>Flavobacteriales</taxon>
        <taxon>Weeksellaceae</taxon>
        <taxon>Chryseobacterium group</taxon>
        <taxon>Chryseobacterium</taxon>
    </lineage>
</organism>
<dbReference type="PANTHER" id="PTHR43280:SF2">
    <property type="entry name" value="HTH-TYPE TRANSCRIPTIONAL REGULATOR EXSA"/>
    <property type="match status" value="1"/>
</dbReference>
<dbReference type="PROSITE" id="PS01124">
    <property type="entry name" value="HTH_ARAC_FAMILY_2"/>
    <property type="match status" value="1"/>
</dbReference>
<evidence type="ECO:0000256" key="1">
    <source>
        <dbReference type="ARBA" id="ARBA00023015"/>
    </source>
</evidence>
<evidence type="ECO:0000256" key="3">
    <source>
        <dbReference type="ARBA" id="ARBA00023163"/>
    </source>
</evidence>
<evidence type="ECO:0000256" key="2">
    <source>
        <dbReference type="ARBA" id="ARBA00023125"/>
    </source>
</evidence>
<keyword evidence="4" id="KW-1133">Transmembrane helix</keyword>
<dbReference type="Proteomes" id="UP001500353">
    <property type="component" value="Unassembled WGS sequence"/>
</dbReference>
<dbReference type="PANTHER" id="PTHR43280">
    <property type="entry name" value="ARAC-FAMILY TRANSCRIPTIONAL REGULATOR"/>
    <property type="match status" value="1"/>
</dbReference>
<dbReference type="Pfam" id="PF12833">
    <property type="entry name" value="HTH_18"/>
    <property type="match status" value="1"/>
</dbReference>
<evidence type="ECO:0000313" key="7">
    <source>
        <dbReference type="Proteomes" id="UP001500353"/>
    </source>
</evidence>
<feature type="domain" description="HTH araC/xylS-type" evidence="5">
    <location>
        <begin position="108"/>
        <end position="212"/>
    </location>
</feature>
<keyword evidence="2" id="KW-0238">DNA-binding</keyword>
<dbReference type="InterPro" id="IPR009057">
    <property type="entry name" value="Homeodomain-like_sf"/>
</dbReference>
<reference evidence="7" key="1">
    <citation type="journal article" date="2019" name="Int. J. Syst. Evol. Microbiol.">
        <title>The Global Catalogue of Microorganisms (GCM) 10K type strain sequencing project: providing services to taxonomists for standard genome sequencing and annotation.</title>
        <authorList>
            <consortium name="The Broad Institute Genomics Platform"/>
            <consortium name="The Broad Institute Genome Sequencing Center for Infectious Disease"/>
            <person name="Wu L."/>
            <person name="Ma J."/>
        </authorList>
    </citation>
    <scope>NUCLEOTIDE SEQUENCE [LARGE SCALE GENOMIC DNA]</scope>
    <source>
        <strain evidence="7">JCM 18019</strain>
    </source>
</reference>
<dbReference type="EMBL" id="BAABHX010000001">
    <property type="protein sequence ID" value="GAA5087212.1"/>
    <property type="molecule type" value="Genomic_DNA"/>
</dbReference>
<gene>
    <name evidence="6" type="ORF">GCM10023210_09970</name>
</gene>
<dbReference type="Gene3D" id="1.10.10.60">
    <property type="entry name" value="Homeodomain-like"/>
    <property type="match status" value="2"/>
</dbReference>
<sequence length="225" mass="26547">MKKNLFLSCFLFSSFYFSQSLNNTKDNLFGSNSVFIYSGIFLGFAFLLGYLFWKRNKKFFDNTTSKIDNIVTEKLKKEEKKQEQLPEVTEEPDKNYYISNETAVLILKKLVRFERDHKYLKKDITLTWVANHLGTNTKYLSETIKIHRGKNFNNYINGLRISYITYMLYKKPEYREFKVVSLAKECGYSSSQVFVIAFKKENGIPPSYFINNLKNESSESEILFQ</sequence>
<dbReference type="SUPFAM" id="SSF46689">
    <property type="entry name" value="Homeodomain-like"/>
    <property type="match status" value="1"/>
</dbReference>
<protein>
    <recommendedName>
        <fullName evidence="5">HTH araC/xylS-type domain-containing protein</fullName>
    </recommendedName>
</protein>
<dbReference type="RefSeq" id="WP_345200696.1">
    <property type="nucleotide sequence ID" value="NZ_BAABHX010000001.1"/>
</dbReference>
<keyword evidence="4" id="KW-0812">Transmembrane</keyword>
<comment type="caution">
    <text evidence="6">The sequence shown here is derived from an EMBL/GenBank/DDBJ whole genome shotgun (WGS) entry which is preliminary data.</text>
</comment>
<dbReference type="InterPro" id="IPR018060">
    <property type="entry name" value="HTH_AraC"/>
</dbReference>